<dbReference type="SMART" id="SM00861">
    <property type="entry name" value="Transket_pyr"/>
    <property type="match status" value="1"/>
</dbReference>
<reference evidence="10" key="1">
    <citation type="journal article" date="2020" name="mSystems">
        <title>Genome- and Community-Level Interaction Insights into Carbon Utilization and Element Cycling Functions of Hydrothermarchaeota in Hydrothermal Sediment.</title>
        <authorList>
            <person name="Zhou Z."/>
            <person name="Liu Y."/>
            <person name="Xu W."/>
            <person name="Pan J."/>
            <person name="Luo Z.H."/>
            <person name="Li M."/>
        </authorList>
    </citation>
    <scope>NUCLEOTIDE SEQUENCE [LARGE SCALE GENOMIC DNA]</scope>
    <source>
        <strain evidence="10">HyVt-458</strain>
    </source>
</reference>
<dbReference type="SUPFAM" id="SSF52518">
    <property type="entry name" value="Thiamin diphosphate-binding fold (THDP-binding)"/>
    <property type="match status" value="2"/>
</dbReference>
<dbReference type="Pfam" id="PF16078">
    <property type="entry name" value="2-oxogl_dehyd_N"/>
    <property type="match status" value="1"/>
</dbReference>
<dbReference type="Gene3D" id="1.10.287.1150">
    <property type="entry name" value="TPP helical domain"/>
    <property type="match status" value="1"/>
</dbReference>
<dbReference type="Gene3D" id="3.40.50.970">
    <property type="match status" value="1"/>
</dbReference>
<dbReference type="NCBIfam" id="TIGR00239">
    <property type="entry name" value="2oxo_dh_E1"/>
    <property type="match status" value="1"/>
</dbReference>
<organism evidence="10">
    <name type="scientific">Thiolapillus brandeum</name>
    <dbReference type="NCBI Taxonomy" id="1076588"/>
    <lineage>
        <taxon>Bacteria</taxon>
        <taxon>Pseudomonadati</taxon>
        <taxon>Pseudomonadota</taxon>
        <taxon>Gammaproteobacteria</taxon>
        <taxon>Chromatiales</taxon>
        <taxon>Sedimenticolaceae</taxon>
        <taxon>Thiolapillus</taxon>
    </lineage>
</organism>
<dbReference type="PANTHER" id="PTHR23152">
    <property type="entry name" value="2-OXOGLUTARATE DEHYDROGENASE"/>
    <property type="match status" value="1"/>
</dbReference>
<feature type="domain" description="Transketolase-like pyrimidine-binding" evidence="9">
    <location>
        <begin position="600"/>
        <end position="793"/>
    </location>
</feature>
<evidence type="ECO:0000256" key="8">
    <source>
        <dbReference type="ARBA" id="ARBA00030680"/>
    </source>
</evidence>
<dbReference type="Pfam" id="PF16870">
    <property type="entry name" value="OxoGdeHyase_C"/>
    <property type="match status" value="1"/>
</dbReference>
<evidence type="ECO:0000256" key="5">
    <source>
        <dbReference type="ARBA" id="ARBA00013321"/>
    </source>
</evidence>
<name>A0A831RXB0_9GAMM</name>
<dbReference type="AlphaFoldDB" id="A0A831RXB0"/>
<evidence type="ECO:0000256" key="1">
    <source>
        <dbReference type="ARBA" id="ARBA00001964"/>
    </source>
</evidence>
<dbReference type="Proteomes" id="UP000886339">
    <property type="component" value="Unassembled WGS sequence"/>
</dbReference>
<evidence type="ECO:0000259" key="9">
    <source>
        <dbReference type="SMART" id="SM00861"/>
    </source>
</evidence>
<dbReference type="EMBL" id="DRLF01000383">
    <property type="protein sequence ID" value="HEC07381.1"/>
    <property type="molecule type" value="Genomic_DNA"/>
</dbReference>
<dbReference type="FunFam" id="1.10.287.1150:FF:000004">
    <property type="entry name" value="2-oxoglutarate dehydrogenase E1 component"/>
    <property type="match status" value="1"/>
</dbReference>
<dbReference type="CDD" id="cd02016">
    <property type="entry name" value="TPP_E1_OGDC_like"/>
    <property type="match status" value="1"/>
</dbReference>
<evidence type="ECO:0000256" key="7">
    <source>
        <dbReference type="ARBA" id="ARBA00023052"/>
    </source>
</evidence>
<dbReference type="Pfam" id="PF00676">
    <property type="entry name" value="E1_dh"/>
    <property type="match status" value="1"/>
</dbReference>
<evidence type="ECO:0000256" key="3">
    <source>
        <dbReference type="ARBA" id="ARBA00006936"/>
    </source>
</evidence>
<dbReference type="GO" id="GO:0045252">
    <property type="term" value="C:oxoglutarate dehydrogenase complex"/>
    <property type="evidence" value="ECO:0007669"/>
    <property type="project" value="TreeGrafter"/>
</dbReference>
<comment type="cofactor">
    <cofactor evidence="1">
        <name>thiamine diphosphate</name>
        <dbReference type="ChEBI" id="CHEBI:58937"/>
    </cofactor>
</comment>
<dbReference type="EC" id="1.2.4.2" evidence="4"/>
<dbReference type="Gene3D" id="3.40.50.11610">
    <property type="entry name" value="Multifunctional 2-oxoglutarate metabolism enzyme, C-terminal domain"/>
    <property type="match status" value="1"/>
</dbReference>
<dbReference type="InterPro" id="IPR032106">
    <property type="entry name" value="2-oxogl_dehyd_N"/>
</dbReference>
<evidence type="ECO:0000256" key="6">
    <source>
        <dbReference type="ARBA" id="ARBA00023002"/>
    </source>
</evidence>
<dbReference type="InterPro" id="IPR042179">
    <property type="entry name" value="KGD_C_sf"/>
</dbReference>
<keyword evidence="7" id="KW-0786">Thiamine pyrophosphate</keyword>
<dbReference type="InterPro" id="IPR011603">
    <property type="entry name" value="2oxoglutarate_DH_E1"/>
</dbReference>
<gene>
    <name evidence="10" type="ORF">ENJ12_11040</name>
</gene>
<dbReference type="GO" id="GO:0005829">
    <property type="term" value="C:cytosol"/>
    <property type="evidence" value="ECO:0007669"/>
    <property type="project" value="TreeGrafter"/>
</dbReference>
<dbReference type="PANTHER" id="PTHR23152:SF4">
    <property type="entry name" value="2-OXOADIPATE DEHYDROGENASE COMPLEX COMPONENT E1"/>
    <property type="match status" value="1"/>
</dbReference>
<evidence type="ECO:0000313" key="10">
    <source>
        <dbReference type="EMBL" id="HEC07381.1"/>
    </source>
</evidence>
<dbReference type="GO" id="GO:0004591">
    <property type="term" value="F:oxoglutarate dehydrogenase (succinyl-transferring) activity"/>
    <property type="evidence" value="ECO:0007669"/>
    <property type="project" value="UniProtKB-EC"/>
</dbReference>
<comment type="similarity">
    <text evidence="3">Belongs to the alpha-ketoglutarate dehydrogenase family.</text>
</comment>
<proteinExistence type="inferred from homology"/>
<dbReference type="Pfam" id="PF02779">
    <property type="entry name" value="Transket_pyr"/>
    <property type="match status" value="1"/>
</dbReference>
<evidence type="ECO:0000256" key="4">
    <source>
        <dbReference type="ARBA" id="ARBA00012280"/>
    </source>
</evidence>
<protein>
    <recommendedName>
        <fullName evidence="5">2-oxoglutarate dehydrogenase E1 component</fullName>
        <ecNumber evidence="4">1.2.4.2</ecNumber>
    </recommendedName>
    <alternativeName>
        <fullName evidence="8">Alpha-ketoglutarate dehydrogenase</fullName>
    </alternativeName>
</protein>
<dbReference type="GO" id="GO:0030976">
    <property type="term" value="F:thiamine pyrophosphate binding"/>
    <property type="evidence" value="ECO:0007669"/>
    <property type="project" value="InterPro"/>
</dbReference>
<dbReference type="Gene3D" id="3.40.50.12470">
    <property type="match status" value="1"/>
</dbReference>
<dbReference type="GO" id="GO:0006099">
    <property type="term" value="P:tricarboxylic acid cycle"/>
    <property type="evidence" value="ECO:0007669"/>
    <property type="project" value="TreeGrafter"/>
</dbReference>
<dbReference type="NCBIfam" id="NF006914">
    <property type="entry name" value="PRK09404.1"/>
    <property type="match status" value="1"/>
</dbReference>
<evidence type="ECO:0000256" key="2">
    <source>
        <dbReference type="ARBA" id="ARBA00003906"/>
    </source>
</evidence>
<accession>A0A831RXB0</accession>
<dbReference type="InterPro" id="IPR031717">
    <property type="entry name" value="ODO-1/KGD_C"/>
</dbReference>
<dbReference type="InterPro" id="IPR029061">
    <property type="entry name" value="THDP-binding"/>
</dbReference>
<dbReference type="InterPro" id="IPR001017">
    <property type="entry name" value="DH_E1"/>
</dbReference>
<dbReference type="NCBIfam" id="NF008907">
    <property type="entry name" value="PRK12270.1"/>
    <property type="match status" value="1"/>
</dbReference>
<comment type="caution">
    <text evidence="10">The sequence shown here is derived from an EMBL/GenBank/DDBJ whole genome shotgun (WGS) entry which is preliminary data.</text>
</comment>
<dbReference type="FunFam" id="3.40.50.970:FF:000014">
    <property type="entry name" value="2-oxoglutarate dehydrogenase E1 component"/>
    <property type="match status" value="1"/>
</dbReference>
<dbReference type="PIRSF" id="PIRSF000157">
    <property type="entry name" value="Oxoglu_dh_E1"/>
    <property type="match status" value="1"/>
</dbReference>
<dbReference type="InterPro" id="IPR005475">
    <property type="entry name" value="Transketolase-like_Pyr-bd"/>
</dbReference>
<comment type="function">
    <text evidence="2">E1 component of the 2-oxoglutarate dehydrogenase (OGDH) complex which catalyzes the decarboxylation of 2-oxoglutarate, the first step in the conversion of 2-oxoglutarate to succinyl-CoA and CO(2).</text>
</comment>
<keyword evidence="6 10" id="KW-0560">Oxidoreductase</keyword>
<sequence>MSELLELLRKSSPFYDGNAPFIENLYEAWLQDPNSVAENWRLEFEKLPKVNGHGGEELSHQRIQQHFRRMARTRSSNHPGCDDTLAAQAAARQASVLRLINAYRIRGHQLADLDPLHLHDKPHLPELTLAYHNLTEDDLDRVFNTGSLFAPESLPLREILELVQKVYTGTVGSEYMHITDTVEKRWIQQRLETYRTRPELSEGDKRWILRMLTAAEGLEKYLHTRYVGQKRFSLEGGESLIPLLDELIQRAGRDGIEEAVIGMAHRGRLNVLTNIIGKPPAEIYDEFQGTRKNHGVMTSGDVKYHKGFSSSIETAGGLIHVALGFNPSHLEIIGPVIEGSVRARQKRHGDPVGDKVLPIVLHGDAAFAGQGVVMETLNMSQARGFGTGGTLHIVINNQIGFTTSDPFDSRSTTYCTDVAKMVQAPIFHVNGDDPEAVIFVTRLALDYRNHFHKDVVIDLVCYRRQGHNEADEPAVTQPLMYQKIRMHRTTRTLYAERLLAEGVVTPEQAEHMIEHYREELDKGEIVSRPVLCEINNPYRVDWHPYHRIAWDHPVDTTIPAESITRLYQELLDIPDGFKLHPRVQRIMEDRERMMLGEQLADWGFAENLAYAALLDEGHAVRLSGQDCRRGTFFHRHAMLVDQERGEELIPLQHIAPGKASFDIIDSLLSEEAVLAFEYGYATAEPRTLTIWEAQFGDFANGAQVVIDQFIASAGSKWGLLCGLTMLLPHGYEGQGPEHSSARIERYMQLCAEQNIQVCIPSTPAQMFHLLRRQALRPYRRPLVVMTPKSLLRHPMATSPLDAFTRGKFNTVIDEIDPLDKENITQVIMCSGKIYYELLEARRARGLENIALVRIEQLYPFPRADFDAMVASFPNAWSFVWCQEEPQNQGAWDQIKHRFSRIIRDNKKQVFFVGRKAAAAPATGYYPVHVEEQKKIIDDALSGRFDPEINQRLI</sequence>